<dbReference type="EMBL" id="GBRH01283532">
    <property type="protein sequence ID" value="JAD14363.1"/>
    <property type="molecule type" value="Transcribed_RNA"/>
</dbReference>
<reference evidence="2" key="2">
    <citation type="journal article" date="2015" name="Data Brief">
        <title>Shoot transcriptome of the giant reed, Arundo donax.</title>
        <authorList>
            <person name="Barrero R.A."/>
            <person name="Guerrero F.D."/>
            <person name="Moolhuijzen P."/>
            <person name="Goolsby J.A."/>
            <person name="Tidwell J."/>
            <person name="Bellgard S.E."/>
            <person name="Bellgard M.I."/>
        </authorList>
    </citation>
    <scope>NUCLEOTIDE SEQUENCE</scope>
    <source>
        <tissue evidence="2">Shoot tissue taken approximately 20 cm above the soil surface</tissue>
    </source>
</reference>
<reference evidence="2" key="1">
    <citation type="submission" date="2014-09" db="EMBL/GenBank/DDBJ databases">
        <authorList>
            <person name="Magalhaes I.L.F."/>
            <person name="Oliveira U."/>
            <person name="Santos F.R."/>
            <person name="Vidigal T.H.D.A."/>
            <person name="Brescovit A.D."/>
            <person name="Santos A.J."/>
        </authorList>
    </citation>
    <scope>NUCLEOTIDE SEQUENCE</scope>
    <source>
        <tissue evidence="2">Shoot tissue taken approximately 20 cm above the soil surface</tissue>
    </source>
</reference>
<evidence type="ECO:0000313" key="2">
    <source>
        <dbReference type="EMBL" id="JAD14363.1"/>
    </source>
</evidence>
<name>A0A0A8XP57_ARUDO</name>
<feature type="region of interest" description="Disordered" evidence="1">
    <location>
        <begin position="1"/>
        <end position="24"/>
    </location>
</feature>
<proteinExistence type="predicted"/>
<dbReference type="AlphaFoldDB" id="A0A0A8XP57"/>
<protein>
    <submittedName>
        <fullName evidence="2">Uncharacterized protein</fullName>
    </submittedName>
</protein>
<organism evidence="2">
    <name type="scientific">Arundo donax</name>
    <name type="common">Giant reed</name>
    <name type="synonym">Donax arundinaceus</name>
    <dbReference type="NCBI Taxonomy" id="35708"/>
    <lineage>
        <taxon>Eukaryota</taxon>
        <taxon>Viridiplantae</taxon>
        <taxon>Streptophyta</taxon>
        <taxon>Embryophyta</taxon>
        <taxon>Tracheophyta</taxon>
        <taxon>Spermatophyta</taxon>
        <taxon>Magnoliopsida</taxon>
        <taxon>Liliopsida</taxon>
        <taxon>Poales</taxon>
        <taxon>Poaceae</taxon>
        <taxon>PACMAD clade</taxon>
        <taxon>Arundinoideae</taxon>
        <taxon>Arundineae</taxon>
        <taxon>Arundo</taxon>
    </lineage>
</organism>
<sequence>MESRNPRKANMNTDSLHSHASRTG</sequence>
<evidence type="ECO:0000256" key="1">
    <source>
        <dbReference type="SAM" id="MobiDB-lite"/>
    </source>
</evidence>
<accession>A0A0A8XP57</accession>